<dbReference type="SUPFAM" id="SSF140383">
    <property type="entry name" value="BSD domain-like"/>
    <property type="match status" value="1"/>
</dbReference>
<feature type="compositionally biased region" description="Polar residues" evidence="1">
    <location>
        <begin position="399"/>
        <end position="411"/>
    </location>
</feature>
<feature type="region of interest" description="Disordered" evidence="1">
    <location>
        <begin position="378"/>
        <end position="474"/>
    </location>
</feature>
<proteinExistence type="predicted"/>
<evidence type="ECO:0000256" key="1">
    <source>
        <dbReference type="SAM" id="MobiDB-lite"/>
    </source>
</evidence>
<dbReference type="SMART" id="SM00751">
    <property type="entry name" value="BSD"/>
    <property type="match status" value="1"/>
</dbReference>
<evidence type="ECO:0000313" key="3">
    <source>
        <dbReference type="EMBL" id="KIM92091.1"/>
    </source>
</evidence>
<dbReference type="InterPro" id="IPR005607">
    <property type="entry name" value="BSD_dom"/>
</dbReference>
<evidence type="ECO:0000313" key="4">
    <source>
        <dbReference type="Proteomes" id="UP000054166"/>
    </source>
</evidence>
<feature type="compositionally biased region" description="Low complexity" evidence="1">
    <location>
        <begin position="115"/>
        <end position="126"/>
    </location>
</feature>
<feature type="region of interest" description="Disordered" evidence="1">
    <location>
        <begin position="1"/>
        <end position="31"/>
    </location>
</feature>
<gene>
    <name evidence="3" type="ORF">PILCRDRAFT_810112</name>
</gene>
<feature type="region of interest" description="Disordered" evidence="1">
    <location>
        <begin position="234"/>
        <end position="257"/>
    </location>
</feature>
<feature type="compositionally biased region" description="Basic and acidic residues" evidence="1">
    <location>
        <begin position="455"/>
        <end position="465"/>
    </location>
</feature>
<dbReference type="HOGENOM" id="CLU_039658_0_0_1"/>
<keyword evidence="4" id="KW-1185">Reference proteome</keyword>
<protein>
    <recommendedName>
        <fullName evidence="2">BSD domain-containing protein</fullName>
    </recommendedName>
</protein>
<dbReference type="PANTHER" id="PTHR16019">
    <property type="entry name" value="SYNAPSE-ASSOCIATED PROTEIN"/>
    <property type="match status" value="1"/>
</dbReference>
<feature type="compositionally biased region" description="Low complexity" evidence="1">
    <location>
        <begin position="68"/>
        <end position="102"/>
    </location>
</feature>
<feature type="domain" description="BSD" evidence="2">
    <location>
        <begin position="320"/>
        <end position="355"/>
    </location>
</feature>
<feature type="region of interest" description="Disordered" evidence="1">
    <location>
        <begin position="59"/>
        <end position="126"/>
    </location>
</feature>
<dbReference type="EMBL" id="KN832970">
    <property type="protein sequence ID" value="KIM92091.1"/>
    <property type="molecule type" value="Genomic_DNA"/>
</dbReference>
<dbReference type="Gene3D" id="1.10.3970.10">
    <property type="entry name" value="BSD domain"/>
    <property type="match status" value="1"/>
</dbReference>
<dbReference type="InParanoid" id="A0A0C3GNN3"/>
<dbReference type="PANTHER" id="PTHR16019:SF5">
    <property type="entry name" value="BSD DOMAIN-CONTAINING PROTEIN 1"/>
    <property type="match status" value="1"/>
</dbReference>
<dbReference type="PROSITE" id="PS50858">
    <property type="entry name" value="BSD"/>
    <property type="match status" value="1"/>
</dbReference>
<reference evidence="3 4" key="1">
    <citation type="submission" date="2014-04" db="EMBL/GenBank/DDBJ databases">
        <authorList>
            <consortium name="DOE Joint Genome Institute"/>
            <person name="Kuo A."/>
            <person name="Tarkka M."/>
            <person name="Buscot F."/>
            <person name="Kohler A."/>
            <person name="Nagy L.G."/>
            <person name="Floudas D."/>
            <person name="Copeland A."/>
            <person name="Barry K.W."/>
            <person name="Cichocki N."/>
            <person name="Veneault-Fourrey C."/>
            <person name="LaButti K."/>
            <person name="Lindquist E.A."/>
            <person name="Lipzen A."/>
            <person name="Lundell T."/>
            <person name="Morin E."/>
            <person name="Murat C."/>
            <person name="Sun H."/>
            <person name="Tunlid A."/>
            <person name="Henrissat B."/>
            <person name="Grigoriev I.V."/>
            <person name="Hibbett D.S."/>
            <person name="Martin F."/>
            <person name="Nordberg H.P."/>
            <person name="Cantor M.N."/>
            <person name="Hua S.X."/>
        </authorList>
    </citation>
    <scope>NUCLEOTIDE SEQUENCE [LARGE SCALE GENOMIC DNA]</scope>
    <source>
        <strain evidence="3 4">F 1598</strain>
    </source>
</reference>
<dbReference type="InterPro" id="IPR051494">
    <property type="entry name" value="BSD_domain-containing"/>
</dbReference>
<sequence>MNFLDTYEITGTGTNTPPQPNQPEQSLNEEVSQVIGQLGRFWGGFRKQSQTALESARKDLGEVVGKFTTETRQTSTGESSTSEENSSRSPSEPEAGPSSGGDETPKPDDQKLPTSSSQSLFTRLSSSLPPNIVSTVQTHLPDSLKNASQNIDLAQLRTNLFTEFQRVQGVTRAQAEEYVHKSEGMLREAMREAGEVLRDAVKVIPPEEGGPAIPAIWDGTDVWMLPSSSEVTITDAKGKGKQVDSSGRSSGEGHRSAATRADALLKQLKYDPAVIRADPEAEEGVRELYLSWISAEIDSKEGGLDNKEWTDKTTNALSELGDGEALQETHNTLVPAEMTNETFWRRYLFRVYQVEKEEEKRKALLQGSDQNDELFSWEDDEEDATASSPLHKNARPLTDSASSDNTLNILSKSGKPAKKTSTPSSQAAESATTSPRPSSEDSYDLVSGNVSTAGDEIKVRTKKGDDDDPDSDWE</sequence>
<dbReference type="Pfam" id="PF03909">
    <property type="entry name" value="BSD"/>
    <property type="match status" value="1"/>
</dbReference>
<dbReference type="OrthoDB" id="73788at2759"/>
<organism evidence="3 4">
    <name type="scientific">Piloderma croceum (strain F 1598)</name>
    <dbReference type="NCBI Taxonomy" id="765440"/>
    <lineage>
        <taxon>Eukaryota</taxon>
        <taxon>Fungi</taxon>
        <taxon>Dikarya</taxon>
        <taxon>Basidiomycota</taxon>
        <taxon>Agaricomycotina</taxon>
        <taxon>Agaricomycetes</taxon>
        <taxon>Agaricomycetidae</taxon>
        <taxon>Atheliales</taxon>
        <taxon>Atheliaceae</taxon>
        <taxon>Piloderma</taxon>
    </lineage>
</organism>
<dbReference type="AlphaFoldDB" id="A0A0C3GNN3"/>
<name>A0A0C3GNN3_PILCF</name>
<dbReference type="STRING" id="765440.A0A0C3GNN3"/>
<dbReference type="Proteomes" id="UP000054166">
    <property type="component" value="Unassembled WGS sequence"/>
</dbReference>
<reference evidence="4" key="2">
    <citation type="submission" date="2015-01" db="EMBL/GenBank/DDBJ databases">
        <title>Evolutionary Origins and Diversification of the Mycorrhizal Mutualists.</title>
        <authorList>
            <consortium name="DOE Joint Genome Institute"/>
            <consortium name="Mycorrhizal Genomics Consortium"/>
            <person name="Kohler A."/>
            <person name="Kuo A."/>
            <person name="Nagy L.G."/>
            <person name="Floudas D."/>
            <person name="Copeland A."/>
            <person name="Barry K.W."/>
            <person name="Cichocki N."/>
            <person name="Veneault-Fourrey C."/>
            <person name="LaButti K."/>
            <person name="Lindquist E.A."/>
            <person name="Lipzen A."/>
            <person name="Lundell T."/>
            <person name="Morin E."/>
            <person name="Murat C."/>
            <person name="Riley R."/>
            <person name="Ohm R."/>
            <person name="Sun H."/>
            <person name="Tunlid A."/>
            <person name="Henrissat B."/>
            <person name="Grigoriev I.V."/>
            <person name="Hibbett D.S."/>
            <person name="Martin F."/>
        </authorList>
    </citation>
    <scope>NUCLEOTIDE SEQUENCE [LARGE SCALE GENOMIC DNA]</scope>
    <source>
        <strain evidence="4">F 1598</strain>
    </source>
</reference>
<dbReference type="InterPro" id="IPR035925">
    <property type="entry name" value="BSD_dom_sf"/>
</dbReference>
<accession>A0A0C3GNN3</accession>
<evidence type="ECO:0000259" key="2">
    <source>
        <dbReference type="PROSITE" id="PS50858"/>
    </source>
</evidence>
<dbReference type="GO" id="GO:0005737">
    <property type="term" value="C:cytoplasm"/>
    <property type="evidence" value="ECO:0007669"/>
    <property type="project" value="TreeGrafter"/>
</dbReference>
<feature type="compositionally biased region" description="Polar residues" evidence="1">
    <location>
        <begin position="419"/>
        <end position="437"/>
    </location>
</feature>